<evidence type="ECO:0000313" key="2">
    <source>
        <dbReference type="EMBL" id="MFN1218370.1"/>
    </source>
</evidence>
<accession>A0A135WET2</accession>
<dbReference type="AlphaFoldDB" id="A0A135WET2"/>
<reference evidence="1 3" key="3">
    <citation type="journal article" date="2016" name="Genome Announc.">
        <title>Draft Genome Sequence of a Biocontrol Rhizobacterium, Chryseobacterium kwangjuense Strain KJ1R5, Isolated from Pepper (Capsicum annuum).</title>
        <authorList>
            <person name="Jeong J.J."/>
            <person name="Park H."/>
            <person name="Park B.H."/>
            <person name="Mannaa M."/>
            <person name="Sang M.K."/>
            <person name="Choi I.G."/>
            <person name="Kim K.D."/>
        </authorList>
    </citation>
    <scope>NUCLEOTIDE SEQUENCE [LARGE SCALE GENOMIC DNA]</scope>
    <source>
        <strain evidence="1 3">KJ1R5</strain>
    </source>
</reference>
<proteinExistence type="predicted"/>
<organism evidence="1 3">
    <name type="scientific">Chryseobacterium kwangjuense</name>
    <dbReference type="NCBI Taxonomy" id="267125"/>
    <lineage>
        <taxon>Bacteria</taxon>
        <taxon>Pseudomonadati</taxon>
        <taxon>Bacteroidota</taxon>
        <taxon>Flavobacteriia</taxon>
        <taxon>Flavobacteriales</taxon>
        <taxon>Weeksellaceae</taxon>
        <taxon>Chryseobacterium group</taxon>
        <taxon>Chryseobacterium</taxon>
    </lineage>
</organism>
<evidence type="ECO:0000313" key="3">
    <source>
        <dbReference type="Proteomes" id="UP000070513"/>
    </source>
</evidence>
<gene>
    <name evidence="2" type="ORF">ACKW6Q_15490</name>
    <name evidence="1" type="ORF">AU378_13540</name>
</gene>
<dbReference type="EMBL" id="JBJXVJ010000003">
    <property type="protein sequence ID" value="MFN1218370.1"/>
    <property type="molecule type" value="Genomic_DNA"/>
</dbReference>
<evidence type="ECO:0000313" key="1">
    <source>
        <dbReference type="EMBL" id="KXH83414.1"/>
    </source>
</evidence>
<dbReference type="RefSeq" id="WP_062651872.1">
    <property type="nucleotide sequence ID" value="NZ_JBJXVJ010000003.1"/>
</dbReference>
<dbReference type="Proteomes" id="UP001634154">
    <property type="component" value="Unassembled WGS sequence"/>
</dbReference>
<reference evidence="3" key="1">
    <citation type="submission" date="2015-12" db="EMBL/GenBank/DDBJ databases">
        <title>Genome sequence of a biocontrol rhizobacterium Chryseobacterium kwangjuense strain KJ1R5 isolated from pepper (Capsicum annuum L.).</title>
        <authorList>
            <person name="Jeong J.-J."/>
            <person name="Park H."/>
            <person name="Mannaa M."/>
            <person name="Sang M.K."/>
            <person name="Choi I.-G."/>
            <person name="Kim K.D."/>
        </authorList>
    </citation>
    <scope>NUCLEOTIDE SEQUENCE [LARGE SCALE GENOMIC DNA]</scope>
    <source>
        <strain evidence="3">KJ1R5</strain>
    </source>
</reference>
<dbReference type="OrthoDB" id="1263809at2"/>
<evidence type="ECO:0000313" key="4">
    <source>
        <dbReference type="Proteomes" id="UP001634154"/>
    </source>
</evidence>
<keyword evidence="4" id="KW-1185">Reference proteome</keyword>
<reference evidence="2 4" key="4">
    <citation type="submission" date="2024-12" db="EMBL/GenBank/DDBJ databases">
        <title>Draft genome sequence of Chryseobacterium kwangjuense AG447.</title>
        <authorList>
            <person name="Cheptsov V.S."/>
            <person name="Belov A."/>
            <person name="Zavarzina A.G."/>
        </authorList>
    </citation>
    <scope>NUCLEOTIDE SEQUENCE [LARGE SCALE GENOMIC DNA]</scope>
    <source>
        <strain evidence="2 4">AG447</strain>
    </source>
</reference>
<reference evidence="1" key="2">
    <citation type="submission" date="2015-12" db="EMBL/GenBank/DDBJ databases">
        <authorList>
            <person name="Shamseldin A."/>
            <person name="Moawad H."/>
            <person name="Abd El-Rahim W.M."/>
            <person name="Sadowsky M.J."/>
        </authorList>
    </citation>
    <scope>NUCLEOTIDE SEQUENCE</scope>
    <source>
        <strain evidence="1">KJ1R5</strain>
    </source>
</reference>
<comment type="caution">
    <text evidence="1">The sequence shown here is derived from an EMBL/GenBank/DDBJ whole genome shotgun (WGS) entry which is preliminary data.</text>
</comment>
<dbReference type="Proteomes" id="UP000070513">
    <property type="component" value="Unassembled WGS sequence"/>
</dbReference>
<name>A0A135WET2_9FLAO</name>
<dbReference type="EMBL" id="LPUR01000011">
    <property type="protein sequence ID" value="KXH83414.1"/>
    <property type="molecule type" value="Genomic_DNA"/>
</dbReference>
<sequence>MKNKYLHLLGMTKKELILSIGDEFNFYPDSIWIYLVHTSFLGRKTFLMIRFENESVTGVEIKRTYGKLKKA</sequence>
<protein>
    <submittedName>
        <fullName evidence="1">Uncharacterized protein</fullName>
    </submittedName>
</protein>